<sequence>MTMVTFAMARVKQDLDQQLKKGDLSENISTERIYATLEKAIKAFHHRNSPQSSEPQY</sequence>
<accession>A0A3E0KVB9</accession>
<evidence type="ECO:0000313" key="2">
    <source>
        <dbReference type="Proteomes" id="UP000256873"/>
    </source>
</evidence>
<organism evidence="1 2">
    <name type="scientific">Microcystis flos-aquae TF09</name>
    <dbReference type="NCBI Taxonomy" id="2060473"/>
    <lineage>
        <taxon>Bacteria</taxon>
        <taxon>Bacillati</taxon>
        <taxon>Cyanobacteriota</taxon>
        <taxon>Cyanophyceae</taxon>
        <taxon>Oscillatoriophycideae</taxon>
        <taxon>Chroococcales</taxon>
        <taxon>Microcystaceae</taxon>
        <taxon>Microcystis</taxon>
    </lineage>
</organism>
<comment type="caution">
    <text evidence="1">The sequence shown here is derived from an EMBL/GenBank/DDBJ whole genome shotgun (WGS) entry which is preliminary data.</text>
</comment>
<dbReference type="AlphaFoldDB" id="A0A3E0KVB9"/>
<reference evidence="1 2" key="1">
    <citation type="submission" date="2017-10" db="EMBL/GenBank/DDBJ databases">
        <title>A large-scale comparative metagenomic study reveals the eutrophication-driven functional interactions in six Microcystis-epibionts communities.</title>
        <authorList>
            <person name="Li Q."/>
            <person name="Lin F."/>
        </authorList>
    </citation>
    <scope>NUCLEOTIDE SEQUENCE [LARGE SCALE GENOMIC DNA]</scope>
    <source>
        <strain evidence="1">TF09</strain>
    </source>
</reference>
<dbReference type="Proteomes" id="UP000256873">
    <property type="component" value="Unassembled WGS sequence"/>
</dbReference>
<evidence type="ECO:0000313" key="1">
    <source>
        <dbReference type="EMBL" id="REJ39230.1"/>
    </source>
</evidence>
<protein>
    <submittedName>
        <fullName evidence="1">Sulfate transporter</fullName>
    </submittedName>
</protein>
<name>A0A3E0KVB9_9CHRO</name>
<dbReference type="EMBL" id="QQWC01000008">
    <property type="protein sequence ID" value="REJ39230.1"/>
    <property type="molecule type" value="Genomic_DNA"/>
</dbReference>
<gene>
    <name evidence="1" type="ORF">DWQ54_23605</name>
</gene>
<proteinExistence type="predicted"/>